<dbReference type="AlphaFoldDB" id="S8E125"/>
<accession>S8E125</accession>
<evidence type="ECO:0000313" key="4">
    <source>
        <dbReference type="Proteomes" id="UP000015453"/>
    </source>
</evidence>
<dbReference type="OrthoDB" id="767900at2759"/>
<evidence type="ECO:0000256" key="2">
    <source>
        <dbReference type="SAM" id="Phobius"/>
    </source>
</evidence>
<name>S8E125_9LAMI</name>
<dbReference type="Proteomes" id="UP000015453">
    <property type="component" value="Unassembled WGS sequence"/>
</dbReference>
<evidence type="ECO:0000256" key="1">
    <source>
        <dbReference type="SAM" id="MobiDB-lite"/>
    </source>
</evidence>
<feature type="region of interest" description="Disordered" evidence="1">
    <location>
        <begin position="44"/>
        <end position="64"/>
    </location>
</feature>
<keyword evidence="4" id="KW-1185">Reference proteome</keyword>
<proteinExistence type="predicted"/>
<protein>
    <submittedName>
        <fullName evidence="3">Uncharacterized protein</fullName>
    </submittedName>
</protein>
<reference evidence="3 4" key="1">
    <citation type="journal article" date="2013" name="BMC Genomics">
        <title>The miniature genome of a carnivorous plant Genlisea aurea contains a low number of genes and short non-coding sequences.</title>
        <authorList>
            <person name="Leushkin E.V."/>
            <person name="Sutormin R.A."/>
            <person name="Nabieva E.R."/>
            <person name="Penin A.A."/>
            <person name="Kondrashov A.S."/>
            <person name="Logacheva M.D."/>
        </authorList>
    </citation>
    <scope>NUCLEOTIDE SEQUENCE [LARGE SCALE GENOMIC DNA]</scope>
</reference>
<keyword evidence="2" id="KW-0472">Membrane</keyword>
<dbReference type="EMBL" id="AUSU01003938">
    <property type="protein sequence ID" value="EPS65967.1"/>
    <property type="molecule type" value="Genomic_DNA"/>
</dbReference>
<feature type="transmembrane region" description="Helical" evidence="2">
    <location>
        <begin position="6"/>
        <end position="26"/>
    </location>
</feature>
<sequence>MAMEIVISLPLILLSVIIGFGCYFYGRAKGRQQAAQIFGSPAPPYAARTPSPEVIFKPNSSDNV</sequence>
<gene>
    <name evidence="3" type="ORF">M569_08811</name>
</gene>
<evidence type="ECO:0000313" key="3">
    <source>
        <dbReference type="EMBL" id="EPS65967.1"/>
    </source>
</evidence>
<comment type="caution">
    <text evidence="3">The sequence shown here is derived from an EMBL/GenBank/DDBJ whole genome shotgun (WGS) entry which is preliminary data.</text>
</comment>
<organism evidence="3 4">
    <name type="scientific">Genlisea aurea</name>
    <dbReference type="NCBI Taxonomy" id="192259"/>
    <lineage>
        <taxon>Eukaryota</taxon>
        <taxon>Viridiplantae</taxon>
        <taxon>Streptophyta</taxon>
        <taxon>Embryophyta</taxon>
        <taxon>Tracheophyta</taxon>
        <taxon>Spermatophyta</taxon>
        <taxon>Magnoliopsida</taxon>
        <taxon>eudicotyledons</taxon>
        <taxon>Gunneridae</taxon>
        <taxon>Pentapetalae</taxon>
        <taxon>asterids</taxon>
        <taxon>lamiids</taxon>
        <taxon>Lamiales</taxon>
        <taxon>Lentibulariaceae</taxon>
        <taxon>Genlisea</taxon>
    </lineage>
</organism>
<keyword evidence="2" id="KW-1133">Transmembrane helix</keyword>
<keyword evidence="2" id="KW-0812">Transmembrane</keyword>